<accession>A0A554WW61</accession>
<keyword evidence="3" id="KW-1185">Reference proteome</keyword>
<name>A0A554WW61_9BURK</name>
<dbReference type="OrthoDB" id="9782445at2"/>
<gene>
    <name evidence="2" type="ORF">Taqua_00001</name>
</gene>
<reference evidence="2 3" key="1">
    <citation type="submission" date="2019-07" db="EMBL/GenBank/DDBJ databases">
        <title>Tepidimonas aquatica CLN-1 draft genome.</title>
        <authorList>
            <person name="Da Costa M.S."/>
            <person name="Froufe H.J.C."/>
            <person name="Egas C."/>
            <person name="Albuquerque L."/>
        </authorList>
    </citation>
    <scope>NUCLEOTIDE SEQUENCE [LARGE SCALE GENOMIC DNA]</scope>
    <source>
        <strain evidence="2 3">CLN-1</strain>
    </source>
</reference>
<evidence type="ECO:0000313" key="2">
    <source>
        <dbReference type="EMBL" id="TSE27808.1"/>
    </source>
</evidence>
<proteinExistence type="predicted"/>
<dbReference type="Proteomes" id="UP000318554">
    <property type="component" value="Unassembled WGS sequence"/>
</dbReference>
<comment type="caution">
    <text evidence="2">The sequence shown here is derived from an EMBL/GenBank/DDBJ whole genome shotgun (WGS) entry which is preliminary data.</text>
</comment>
<protein>
    <recommendedName>
        <fullName evidence="1">MmeI-like target recognition domain-containing protein</fullName>
    </recommendedName>
</protein>
<evidence type="ECO:0000313" key="3">
    <source>
        <dbReference type="Proteomes" id="UP000318554"/>
    </source>
</evidence>
<sequence length="636" mass="69312">MDAVRATWPEVPESADFVMYWWHIAAETVRAGQAKRFGFITTNSIKQTFNRRVLEAQLGAKQNPLALAFAIPDHPWVDAADGAAVRIAMTVGVQAPPPLAGEVGRGTLLTVTAERETGEDAHEVTLAEREGTIHADLTIGANVAGAVALWANANIASRGVQLIGAGFIVTPEDLPALSPSPQPSPARGEGAGRVPLLDASQLTAGSFLPSPLAGEGLGERGLNLSNHSVIRAYRNGRDLTDKPRGVLVIDLFGLTEDEVRRCHPAIYQWVLERVKPERDQNKRASYRNNWWIFGEPRREWRSMSAGLPRYIATVETAKHRLFQFLEADILPDNMLVNIAITDAYHLGVLSSRIHVAWALAVGGTLEDRPRYNKTRCFETFPFPDEDTGLSPELRQRIAELAEQIDAHRKRQQAAHPELTLTGLYNVLEKLRIGEPLSAKDKAIHEAGLVSVLKALHDDLDRAVFAAYGWDDLAALLIGRPGATTPLTDKAPEQAAAEEELLSRLVALNARRAAEEAQGKIRWLRPEYQNPAAAEPATTTSTPVQTEVDLGEDEATAKAAPTTGAKNWPKDLREQIQTVRDLLTNQPQPLEVLAAHFKRQPARAVEAVLHALQALGLASHGPAGWSTWQGSGEAAPP</sequence>
<dbReference type="AlphaFoldDB" id="A0A554WW61"/>
<dbReference type="Pfam" id="PF20466">
    <property type="entry name" value="MmeI_TRD"/>
    <property type="match status" value="1"/>
</dbReference>
<feature type="domain" description="MmeI-like target recognition" evidence="1">
    <location>
        <begin position="262"/>
        <end position="384"/>
    </location>
</feature>
<dbReference type="InterPro" id="IPR046820">
    <property type="entry name" value="MmeI_TRD"/>
</dbReference>
<dbReference type="RefSeq" id="WP_144324014.1">
    <property type="nucleotide sequence ID" value="NZ_VJNA01000001.1"/>
</dbReference>
<dbReference type="EMBL" id="VJNA01000001">
    <property type="protein sequence ID" value="TSE27808.1"/>
    <property type="molecule type" value="Genomic_DNA"/>
</dbReference>
<organism evidence="2 3">
    <name type="scientific">Tepidimonas aquatica</name>
    <dbReference type="NCBI Taxonomy" id="247482"/>
    <lineage>
        <taxon>Bacteria</taxon>
        <taxon>Pseudomonadati</taxon>
        <taxon>Pseudomonadota</taxon>
        <taxon>Betaproteobacteria</taxon>
        <taxon>Burkholderiales</taxon>
        <taxon>Tepidimonas</taxon>
    </lineage>
</organism>
<evidence type="ECO:0000259" key="1">
    <source>
        <dbReference type="Pfam" id="PF20466"/>
    </source>
</evidence>